<keyword evidence="6" id="KW-0539">Nucleus</keyword>
<dbReference type="Proteomes" id="UP001408789">
    <property type="component" value="Unassembled WGS sequence"/>
</dbReference>
<dbReference type="EMBL" id="JBCNJP010000025">
    <property type="protein sequence ID" value="KAK9054089.1"/>
    <property type="molecule type" value="Genomic_DNA"/>
</dbReference>
<comment type="caution">
    <text evidence="8">The sequence shown here is derived from an EMBL/GenBank/DDBJ whole genome shotgun (WGS) entry which is preliminary data.</text>
</comment>
<gene>
    <name evidence="8" type="ORF">SSX86_025166</name>
</gene>
<dbReference type="AlphaFoldDB" id="A0AAP0GMY6"/>
<dbReference type="PANTHER" id="PTHR31669">
    <property type="entry name" value="PROTEIN FAR1-RELATED SEQUENCE 10-RELATED"/>
    <property type="match status" value="1"/>
</dbReference>
<proteinExistence type="inferred from homology"/>
<comment type="subcellular location">
    <subcellularLocation>
        <location evidence="6">Nucleus</location>
    </subcellularLocation>
</comment>
<keyword evidence="9" id="KW-1185">Reference proteome</keyword>
<dbReference type="GO" id="GO:0006355">
    <property type="term" value="P:regulation of DNA-templated transcription"/>
    <property type="evidence" value="ECO:0007669"/>
    <property type="project" value="UniProtKB-UniRule"/>
</dbReference>
<dbReference type="SMART" id="SM00575">
    <property type="entry name" value="ZnF_PMZ"/>
    <property type="match status" value="1"/>
</dbReference>
<evidence type="ECO:0000256" key="6">
    <source>
        <dbReference type="RuleBase" id="RU367018"/>
    </source>
</evidence>
<feature type="domain" description="SWIM-type" evidence="7">
    <location>
        <begin position="243"/>
        <end position="277"/>
    </location>
</feature>
<dbReference type="PANTHER" id="PTHR31669:SF263">
    <property type="entry name" value="PROTEIN FAR1-RELATED SEQUENCE"/>
    <property type="match status" value="1"/>
</dbReference>
<evidence type="ECO:0000256" key="3">
    <source>
        <dbReference type="ARBA" id="ARBA00022771"/>
    </source>
</evidence>
<dbReference type="GO" id="GO:0008270">
    <property type="term" value="F:zinc ion binding"/>
    <property type="evidence" value="ECO:0007669"/>
    <property type="project" value="UniProtKB-UniRule"/>
</dbReference>
<keyword evidence="4 6" id="KW-0862">Zinc</keyword>
<comment type="similarity">
    <text evidence="1 6">Belongs to the FHY3/FAR1 family.</text>
</comment>
<keyword evidence="2 6" id="KW-0479">Metal-binding</keyword>
<dbReference type="PROSITE" id="PS50966">
    <property type="entry name" value="ZF_SWIM"/>
    <property type="match status" value="1"/>
</dbReference>
<dbReference type="InterPro" id="IPR007527">
    <property type="entry name" value="Znf_SWIM"/>
</dbReference>
<reference evidence="8 9" key="1">
    <citation type="submission" date="2024-04" db="EMBL/GenBank/DDBJ databases">
        <title>The reference genome of an endangered Asteraceae, Deinandra increscens subsp. villosa, native to the Central Coast of California.</title>
        <authorList>
            <person name="Guilliams M."/>
            <person name="Hasenstab-Lehman K."/>
            <person name="Meyer R."/>
            <person name="Mcevoy S."/>
        </authorList>
    </citation>
    <scope>NUCLEOTIDE SEQUENCE [LARGE SCALE GENOMIC DNA]</scope>
    <source>
        <tissue evidence="8">Leaf</tissue>
    </source>
</reference>
<evidence type="ECO:0000256" key="1">
    <source>
        <dbReference type="ARBA" id="ARBA00005889"/>
    </source>
</evidence>
<keyword evidence="3 5" id="KW-0863">Zinc-finger</keyword>
<evidence type="ECO:0000256" key="5">
    <source>
        <dbReference type="PROSITE-ProRule" id="PRU00325"/>
    </source>
</evidence>
<evidence type="ECO:0000313" key="9">
    <source>
        <dbReference type="Proteomes" id="UP001408789"/>
    </source>
</evidence>
<name>A0AAP0GMY6_9ASTR</name>
<comment type="function">
    <text evidence="6">Putative transcription activator involved in regulating light control of development.</text>
</comment>
<organism evidence="8 9">
    <name type="scientific">Deinandra increscens subsp. villosa</name>
    <dbReference type="NCBI Taxonomy" id="3103831"/>
    <lineage>
        <taxon>Eukaryota</taxon>
        <taxon>Viridiplantae</taxon>
        <taxon>Streptophyta</taxon>
        <taxon>Embryophyta</taxon>
        <taxon>Tracheophyta</taxon>
        <taxon>Spermatophyta</taxon>
        <taxon>Magnoliopsida</taxon>
        <taxon>eudicotyledons</taxon>
        <taxon>Gunneridae</taxon>
        <taxon>Pentapetalae</taxon>
        <taxon>asterids</taxon>
        <taxon>campanulids</taxon>
        <taxon>Asterales</taxon>
        <taxon>Asteraceae</taxon>
        <taxon>Asteroideae</taxon>
        <taxon>Heliantheae alliance</taxon>
        <taxon>Madieae</taxon>
        <taxon>Madiinae</taxon>
        <taxon>Deinandra</taxon>
    </lineage>
</organism>
<accession>A0AAP0GMY6</accession>
<evidence type="ECO:0000313" key="8">
    <source>
        <dbReference type="EMBL" id="KAK9054089.1"/>
    </source>
</evidence>
<dbReference type="Pfam" id="PF10551">
    <property type="entry name" value="MULE"/>
    <property type="match status" value="1"/>
</dbReference>
<dbReference type="InterPro" id="IPR018289">
    <property type="entry name" value="MULE_transposase_dom"/>
</dbReference>
<sequence>MSEHILIDLNELHAEENLVNSQHELDVAEDNEPFVDQCFLSEEEALVFYQNYARKNGFSVRKGRFVNKKGDRRRRDFVVIAKEQRSLTKTTQKRQETEAIQDVNARPICNFTILMKKSPETILTDQDPWMKQAVATEFPYTKHAFCIWHITTKFSSWFTSLLRQVDLAIEDVEQKQIHDTMLAKYQKCHLKSLLPLEKQGYQVLTPFAFKKFQDQFALVIQYSASNENDTSFIVKHYTANRLHKVVWDGKMAKCTCKNFEFIGILCRHVLCVLLHTGCFEIPSSYWLSRWSREEVGVNEVSQLHQEGTFDVSSSCANNSEPITNAIELAQCPVMSKTKGRPKQKRLKSGKELAKQVRRCRLCSSSKHNFSTCPEREPLVNANNAQQVDYNPKC</sequence>
<evidence type="ECO:0000256" key="4">
    <source>
        <dbReference type="ARBA" id="ARBA00022833"/>
    </source>
</evidence>
<dbReference type="InterPro" id="IPR006564">
    <property type="entry name" value="Znf_PMZ"/>
</dbReference>
<evidence type="ECO:0000256" key="2">
    <source>
        <dbReference type="ARBA" id="ARBA00022723"/>
    </source>
</evidence>
<evidence type="ECO:0000259" key="7">
    <source>
        <dbReference type="PROSITE" id="PS50966"/>
    </source>
</evidence>
<dbReference type="InterPro" id="IPR031052">
    <property type="entry name" value="FHY3/FAR1"/>
</dbReference>
<dbReference type="GO" id="GO:0005634">
    <property type="term" value="C:nucleus"/>
    <property type="evidence" value="ECO:0007669"/>
    <property type="project" value="UniProtKB-SubCell"/>
</dbReference>
<protein>
    <recommendedName>
        <fullName evidence="6">Protein FAR1-RELATED SEQUENCE</fullName>
    </recommendedName>
</protein>
<dbReference type="Pfam" id="PF04434">
    <property type="entry name" value="SWIM"/>
    <property type="match status" value="1"/>
</dbReference>